<dbReference type="EMBL" id="NMUH01001692">
    <property type="protein sequence ID" value="MQL94588.1"/>
    <property type="molecule type" value="Genomic_DNA"/>
</dbReference>
<dbReference type="InterPro" id="IPR045051">
    <property type="entry name" value="SBT"/>
</dbReference>
<evidence type="ECO:0000256" key="6">
    <source>
        <dbReference type="PIRSR" id="PIRSR615500-1"/>
    </source>
</evidence>
<keyword evidence="8" id="KW-0812">Transmembrane</keyword>
<dbReference type="PRINTS" id="PR00723">
    <property type="entry name" value="SUBTILISIN"/>
</dbReference>
<dbReference type="InterPro" id="IPR023827">
    <property type="entry name" value="Peptidase_S8_Asp-AS"/>
</dbReference>
<evidence type="ECO:0000259" key="10">
    <source>
        <dbReference type="Pfam" id="PF05922"/>
    </source>
</evidence>
<keyword evidence="13" id="KW-1185">Reference proteome</keyword>
<dbReference type="PROSITE" id="PS00137">
    <property type="entry name" value="SUBTILASE_HIS"/>
    <property type="match status" value="1"/>
</dbReference>
<dbReference type="SUPFAM" id="SSF52743">
    <property type="entry name" value="Subtilisin-like"/>
    <property type="match status" value="1"/>
</dbReference>
<dbReference type="InterPro" id="IPR036852">
    <property type="entry name" value="Peptidase_S8/S53_dom_sf"/>
</dbReference>
<comment type="caution">
    <text evidence="12">The sequence shown here is derived from an EMBL/GenBank/DDBJ whole genome shotgun (WGS) entry which is preliminary data.</text>
</comment>
<dbReference type="SMR" id="A0A843VE15"/>
<dbReference type="Gene3D" id="3.40.50.200">
    <property type="entry name" value="Peptidase S8/S53 domain"/>
    <property type="match status" value="1"/>
</dbReference>
<dbReference type="Pfam" id="PF17766">
    <property type="entry name" value="fn3_6"/>
    <property type="match status" value="1"/>
</dbReference>
<dbReference type="Gene3D" id="2.60.40.2310">
    <property type="match status" value="1"/>
</dbReference>
<dbReference type="PROSITE" id="PS51892">
    <property type="entry name" value="SUBTILASE"/>
    <property type="match status" value="1"/>
</dbReference>
<gene>
    <name evidence="12" type="ORF">Taro_027246</name>
</gene>
<organism evidence="12 13">
    <name type="scientific">Colocasia esculenta</name>
    <name type="common">Wild taro</name>
    <name type="synonym">Arum esculentum</name>
    <dbReference type="NCBI Taxonomy" id="4460"/>
    <lineage>
        <taxon>Eukaryota</taxon>
        <taxon>Viridiplantae</taxon>
        <taxon>Streptophyta</taxon>
        <taxon>Embryophyta</taxon>
        <taxon>Tracheophyta</taxon>
        <taxon>Spermatophyta</taxon>
        <taxon>Magnoliopsida</taxon>
        <taxon>Liliopsida</taxon>
        <taxon>Araceae</taxon>
        <taxon>Aroideae</taxon>
        <taxon>Colocasieae</taxon>
        <taxon>Colocasia</taxon>
    </lineage>
</organism>
<feature type="transmembrane region" description="Helical" evidence="8">
    <location>
        <begin position="30"/>
        <end position="49"/>
    </location>
</feature>
<dbReference type="Gene3D" id="3.50.30.30">
    <property type="match status" value="1"/>
</dbReference>
<evidence type="ECO:0000259" key="9">
    <source>
        <dbReference type="Pfam" id="PF00082"/>
    </source>
</evidence>
<dbReference type="InterPro" id="IPR000209">
    <property type="entry name" value="Peptidase_S8/S53_dom"/>
</dbReference>
<keyword evidence="2 7" id="KW-0645">Protease</keyword>
<feature type="domain" description="Subtilisin-like protease fibronectin type-III" evidence="11">
    <location>
        <begin position="674"/>
        <end position="774"/>
    </location>
</feature>
<dbReference type="InterPro" id="IPR015500">
    <property type="entry name" value="Peptidase_S8_subtilisin-rel"/>
</dbReference>
<dbReference type="Pfam" id="PF05922">
    <property type="entry name" value="Inhibitor_I9"/>
    <property type="match status" value="1"/>
</dbReference>
<dbReference type="InterPro" id="IPR041469">
    <property type="entry name" value="Subtilisin-like_FN3"/>
</dbReference>
<keyword evidence="8" id="KW-0472">Membrane</keyword>
<feature type="active site" description="Charge relay system" evidence="6 7">
    <location>
        <position position="247"/>
    </location>
</feature>
<keyword evidence="5 7" id="KW-0720">Serine protease</keyword>
<dbReference type="GO" id="GO:0006508">
    <property type="term" value="P:proteolysis"/>
    <property type="evidence" value="ECO:0007669"/>
    <property type="project" value="UniProtKB-KW"/>
</dbReference>
<keyword evidence="3" id="KW-0732">Signal</keyword>
<accession>A0A843VE15</accession>
<feature type="domain" description="Inhibitor I9" evidence="10">
    <location>
        <begin position="75"/>
        <end position="151"/>
    </location>
</feature>
<sequence>MCKATGRAWPGQTSYSIPAPMTVLHYQLHVLYSIVVSLLALLSFCPSYLSLGAAQLLPIAGLNGSTSASSSQLQTYIVHLRKPAHMVSASPSELEVWHRSFLPTPSLDSGEPRMVYSYGRAISGFAAKLTPEEVDAMAAKEGFLLAHPDEPLVFETSWVPYFLRLSTADSGLWNLTNFAKTIVVAVIDSGINPSHSSFVDTYIPSPPSKWKGRCDLRSPNKCNNKIIGARNFDSAGPGAEPLDNNGHGTFVASVVGSNIVPNANVNGLAEGSAAGISAGAHLAIYRADSASGLIASFDEAIRDGADVITVSVSLPEGRFYSNDLAIAALSAAESRLFVSCAAGNGGPHRSSVRNGAPWVLTVGASTIDRALRVFLDLGNGEKFTGESLERTGQVPTQQLNLVFPGDGSNMLRTCSAPLTGVTGMAVVCQSDPASISPQEQGENVRNSMGAAMILMNSQLNGSTLILEDNVLPTVAITHDDSQRILNYVRTAGGRATVTMRAEGTIYSVSPQPTVASISGRGPSRVNGGILKPDVIGPGVNIIGASSQSSNGFVMMSGTSVSAPMLASIGAMLKVTHPAWSPAAIRSAIMTTSNHLNNARAPIVDQTGGPAGAFAIGAGHVHPLRANDPGLVYDIQPEDYIRYLCGLPGYTQREVDAVARRSVDCASEGRISAEELNYPSIAVALSGVRKTVTRTVRNEGPGRSTYMAEVEGMLAEMGVEVNPDVLNFMEEGEEQSFTVTFSIANPMEFRGQVYEGQLKWVATTSLHVVRSPLVVTVP</sequence>
<keyword evidence="4 7" id="KW-0378">Hydrolase</keyword>
<evidence type="ECO:0000256" key="2">
    <source>
        <dbReference type="ARBA" id="ARBA00022670"/>
    </source>
</evidence>
<dbReference type="Gene3D" id="3.30.70.80">
    <property type="entry name" value="Peptidase S8 propeptide/proteinase inhibitor I9"/>
    <property type="match status" value="1"/>
</dbReference>
<evidence type="ECO:0000256" key="5">
    <source>
        <dbReference type="ARBA" id="ARBA00022825"/>
    </source>
</evidence>
<evidence type="ECO:0000256" key="4">
    <source>
        <dbReference type="ARBA" id="ARBA00022801"/>
    </source>
</evidence>
<protein>
    <submittedName>
        <fullName evidence="12">Uncharacterized protein</fullName>
    </submittedName>
</protein>
<comment type="similarity">
    <text evidence="1 7">Belongs to the peptidase S8 family.</text>
</comment>
<feature type="active site" description="Charge relay system" evidence="6 7">
    <location>
        <position position="188"/>
    </location>
</feature>
<evidence type="ECO:0000313" key="12">
    <source>
        <dbReference type="EMBL" id="MQL94588.1"/>
    </source>
</evidence>
<evidence type="ECO:0000256" key="7">
    <source>
        <dbReference type="PROSITE-ProRule" id="PRU01240"/>
    </source>
</evidence>
<evidence type="ECO:0000313" key="13">
    <source>
        <dbReference type="Proteomes" id="UP000652761"/>
    </source>
</evidence>
<dbReference type="InterPro" id="IPR037045">
    <property type="entry name" value="S8pro/Inhibitor_I9_sf"/>
</dbReference>
<dbReference type="Proteomes" id="UP000652761">
    <property type="component" value="Unassembled WGS sequence"/>
</dbReference>
<dbReference type="Pfam" id="PF00082">
    <property type="entry name" value="Peptidase_S8"/>
    <property type="match status" value="1"/>
</dbReference>
<evidence type="ECO:0000256" key="8">
    <source>
        <dbReference type="SAM" id="Phobius"/>
    </source>
</evidence>
<dbReference type="PROSITE" id="PS00136">
    <property type="entry name" value="SUBTILASE_ASP"/>
    <property type="match status" value="1"/>
</dbReference>
<evidence type="ECO:0000259" key="11">
    <source>
        <dbReference type="Pfam" id="PF17766"/>
    </source>
</evidence>
<dbReference type="GO" id="GO:0004252">
    <property type="term" value="F:serine-type endopeptidase activity"/>
    <property type="evidence" value="ECO:0007669"/>
    <property type="project" value="UniProtKB-UniRule"/>
</dbReference>
<proteinExistence type="inferred from homology"/>
<reference evidence="12" key="1">
    <citation type="submission" date="2017-07" db="EMBL/GenBank/DDBJ databases">
        <title>Taro Niue Genome Assembly and Annotation.</title>
        <authorList>
            <person name="Atibalentja N."/>
            <person name="Keating K."/>
            <person name="Fields C.J."/>
        </authorList>
    </citation>
    <scope>NUCLEOTIDE SEQUENCE</scope>
    <source>
        <strain evidence="12">Niue_2</strain>
        <tissue evidence="12">Leaf</tissue>
    </source>
</reference>
<keyword evidence="8" id="KW-1133">Transmembrane helix</keyword>
<evidence type="ECO:0000256" key="3">
    <source>
        <dbReference type="ARBA" id="ARBA00022729"/>
    </source>
</evidence>
<evidence type="ECO:0000256" key="1">
    <source>
        <dbReference type="ARBA" id="ARBA00011073"/>
    </source>
</evidence>
<dbReference type="CDD" id="cd02120">
    <property type="entry name" value="PA_subtilisin_like"/>
    <property type="match status" value="1"/>
</dbReference>
<feature type="active site" description="Charge relay system" evidence="6 7">
    <location>
        <position position="559"/>
    </location>
</feature>
<dbReference type="InterPro" id="IPR010259">
    <property type="entry name" value="S8pro/Inhibitor_I9"/>
</dbReference>
<feature type="domain" description="Peptidase S8/S53" evidence="9">
    <location>
        <begin position="180"/>
        <end position="596"/>
    </location>
</feature>
<dbReference type="AlphaFoldDB" id="A0A843VE15"/>
<name>A0A843VE15_COLES</name>
<dbReference type="PANTHER" id="PTHR10795">
    <property type="entry name" value="PROPROTEIN CONVERTASE SUBTILISIN/KEXIN"/>
    <property type="match status" value="1"/>
</dbReference>
<dbReference type="InterPro" id="IPR022398">
    <property type="entry name" value="Peptidase_S8_His-AS"/>
</dbReference>
<dbReference type="OrthoDB" id="206201at2759"/>